<proteinExistence type="predicted"/>
<comment type="caution">
    <text evidence="1">The sequence shown here is derived from an EMBL/GenBank/DDBJ whole genome shotgun (WGS) entry which is preliminary data.</text>
</comment>
<dbReference type="Proteomes" id="UP000265520">
    <property type="component" value="Unassembled WGS sequence"/>
</dbReference>
<evidence type="ECO:0000313" key="1">
    <source>
        <dbReference type="EMBL" id="MCI79920.1"/>
    </source>
</evidence>
<organism evidence="1 2">
    <name type="scientific">Trifolium medium</name>
    <dbReference type="NCBI Taxonomy" id="97028"/>
    <lineage>
        <taxon>Eukaryota</taxon>
        <taxon>Viridiplantae</taxon>
        <taxon>Streptophyta</taxon>
        <taxon>Embryophyta</taxon>
        <taxon>Tracheophyta</taxon>
        <taxon>Spermatophyta</taxon>
        <taxon>Magnoliopsida</taxon>
        <taxon>eudicotyledons</taxon>
        <taxon>Gunneridae</taxon>
        <taxon>Pentapetalae</taxon>
        <taxon>rosids</taxon>
        <taxon>fabids</taxon>
        <taxon>Fabales</taxon>
        <taxon>Fabaceae</taxon>
        <taxon>Papilionoideae</taxon>
        <taxon>50 kb inversion clade</taxon>
        <taxon>NPAAA clade</taxon>
        <taxon>Hologalegina</taxon>
        <taxon>IRL clade</taxon>
        <taxon>Trifolieae</taxon>
        <taxon>Trifolium</taxon>
    </lineage>
</organism>
<feature type="non-terminal residue" evidence="1">
    <location>
        <position position="1"/>
    </location>
</feature>
<accession>A0A392V0K1</accession>
<protein>
    <submittedName>
        <fullName evidence="1">Uncharacterized protein</fullName>
    </submittedName>
</protein>
<dbReference type="EMBL" id="LXQA010984179">
    <property type="protein sequence ID" value="MCI79920.1"/>
    <property type="molecule type" value="Genomic_DNA"/>
</dbReference>
<sequence>AHEVARRQVISPGEICFAFLASYRQFSPGNLKLPDLVSPGARPAKSSDRN</sequence>
<reference evidence="1 2" key="1">
    <citation type="journal article" date="2018" name="Front. Plant Sci.">
        <title>Red Clover (Trifolium pratense) and Zigzag Clover (T. medium) - A Picture of Genomic Similarities and Differences.</title>
        <authorList>
            <person name="Dluhosova J."/>
            <person name="Istvanek J."/>
            <person name="Nedelnik J."/>
            <person name="Repkova J."/>
        </authorList>
    </citation>
    <scope>NUCLEOTIDE SEQUENCE [LARGE SCALE GENOMIC DNA]</scope>
    <source>
        <strain evidence="2">cv. 10/8</strain>
        <tissue evidence="1">Leaf</tissue>
    </source>
</reference>
<keyword evidence="2" id="KW-1185">Reference proteome</keyword>
<evidence type="ECO:0000313" key="2">
    <source>
        <dbReference type="Proteomes" id="UP000265520"/>
    </source>
</evidence>
<name>A0A392V0K1_9FABA</name>
<dbReference type="AlphaFoldDB" id="A0A392V0K1"/>